<dbReference type="EMBL" id="ML120367">
    <property type="protein sequence ID" value="RPB02593.1"/>
    <property type="molecule type" value="Genomic_DNA"/>
</dbReference>
<dbReference type="AlphaFoldDB" id="A0A3N4JW83"/>
<feature type="region of interest" description="Disordered" evidence="2">
    <location>
        <begin position="1"/>
        <end position="25"/>
    </location>
</feature>
<feature type="coiled-coil region" evidence="1">
    <location>
        <begin position="95"/>
        <end position="129"/>
    </location>
</feature>
<dbReference type="PANTHER" id="PTHR18947:SF28">
    <property type="entry name" value="GIRDIN, ISOFORM A"/>
    <property type="match status" value="1"/>
</dbReference>
<feature type="coiled-coil region" evidence="1">
    <location>
        <begin position="31"/>
        <end position="65"/>
    </location>
</feature>
<dbReference type="InterPro" id="IPR008636">
    <property type="entry name" value="Hook_C"/>
</dbReference>
<protein>
    <recommendedName>
        <fullName evidence="3">Hook C-terminal domain-containing protein</fullName>
    </recommendedName>
</protein>
<evidence type="ECO:0000313" key="4">
    <source>
        <dbReference type="EMBL" id="RPB02593.1"/>
    </source>
</evidence>
<organism evidence="4 5">
    <name type="scientific">Choiromyces venosus 120613-1</name>
    <dbReference type="NCBI Taxonomy" id="1336337"/>
    <lineage>
        <taxon>Eukaryota</taxon>
        <taxon>Fungi</taxon>
        <taxon>Dikarya</taxon>
        <taxon>Ascomycota</taxon>
        <taxon>Pezizomycotina</taxon>
        <taxon>Pezizomycetes</taxon>
        <taxon>Pezizales</taxon>
        <taxon>Tuberaceae</taxon>
        <taxon>Choiromyces</taxon>
    </lineage>
</organism>
<dbReference type="GO" id="GO:0031122">
    <property type="term" value="P:cytoplasmic microtubule organization"/>
    <property type="evidence" value="ECO:0007669"/>
    <property type="project" value="InterPro"/>
</dbReference>
<accession>A0A3N4JW83</accession>
<feature type="coiled-coil region" evidence="1">
    <location>
        <begin position="376"/>
        <end position="474"/>
    </location>
</feature>
<reference evidence="4 5" key="1">
    <citation type="journal article" date="2018" name="Nat. Ecol. Evol.">
        <title>Pezizomycetes genomes reveal the molecular basis of ectomycorrhizal truffle lifestyle.</title>
        <authorList>
            <person name="Murat C."/>
            <person name="Payen T."/>
            <person name="Noel B."/>
            <person name="Kuo A."/>
            <person name="Morin E."/>
            <person name="Chen J."/>
            <person name="Kohler A."/>
            <person name="Krizsan K."/>
            <person name="Balestrini R."/>
            <person name="Da Silva C."/>
            <person name="Montanini B."/>
            <person name="Hainaut M."/>
            <person name="Levati E."/>
            <person name="Barry K.W."/>
            <person name="Belfiori B."/>
            <person name="Cichocki N."/>
            <person name="Clum A."/>
            <person name="Dockter R.B."/>
            <person name="Fauchery L."/>
            <person name="Guy J."/>
            <person name="Iotti M."/>
            <person name="Le Tacon F."/>
            <person name="Lindquist E.A."/>
            <person name="Lipzen A."/>
            <person name="Malagnac F."/>
            <person name="Mello A."/>
            <person name="Molinier V."/>
            <person name="Miyauchi S."/>
            <person name="Poulain J."/>
            <person name="Riccioni C."/>
            <person name="Rubini A."/>
            <person name="Sitrit Y."/>
            <person name="Splivallo R."/>
            <person name="Traeger S."/>
            <person name="Wang M."/>
            <person name="Zifcakova L."/>
            <person name="Wipf D."/>
            <person name="Zambonelli A."/>
            <person name="Paolocci F."/>
            <person name="Nowrousian M."/>
            <person name="Ottonello S."/>
            <person name="Baldrian P."/>
            <person name="Spatafora J.W."/>
            <person name="Henrissat B."/>
            <person name="Nagy L.G."/>
            <person name="Aury J.M."/>
            <person name="Wincker P."/>
            <person name="Grigoriev I.V."/>
            <person name="Bonfante P."/>
            <person name="Martin F.M."/>
        </authorList>
    </citation>
    <scope>NUCLEOTIDE SEQUENCE [LARGE SCALE GENOMIC DNA]</scope>
    <source>
        <strain evidence="4 5">120613-1</strain>
    </source>
</reference>
<dbReference type="GO" id="GO:0051959">
    <property type="term" value="F:dynein light intermediate chain binding"/>
    <property type="evidence" value="ECO:0007669"/>
    <property type="project" value="TreeGrafter"/>
</dbReference>
<dbReference type="GO" id="GO:0005815">
    <property type="term" value="C:microtubule organizing center"/>
    <property type="evidence" value="ECO:0007669"/>
    <property type="project" value="TreeGrafter"/>
</dbReference>
<dbReference type="Pfam" id="PF05622">
    <property type="entry name" value="HOOK"/>
    <property type="match status" value="1"/>
</dbReference>
<dbReference type="Proteomes" id="UP000276215">
    <property type="component" value="Unassembled WGS sequence"/>
</dbReference>
<evidence type="ECO:0000256" key="2">
    <source>
        <dbReference type="SAM" id="MobiDB-lite"/>
    </source>
</evidence>
<dbReference type="GO" id="GO:0030705">
    <property type="term" value="P:cytoskeleton-dependent intracellular transport"/>
    <property type="evidence" value="ECO:0007669"/>
    <property type="project" value="TreeGrafter"/>
</dbReference>
<dbReference type="OrthoDB" id="2129491at2759"/>
<dbReference type="PANTHER" id="PTHR18947">
    <property type="entry name" value="HOOK PROTEINS"/>
    <property type="match status" value="1"/>
</dbReference>
<dbReference type="STRING" id="1336337.A0A3N4JW83"/>
<evidence type="ECO:0000259" key="3">
    <source>
        <dbReference type="Pfam" id="PF05622"/>
    </source>
</evidence>
<evidence type="ECO:0000313" key="5">
    <source>
        <dbReference type="Proteomes" id="UP000276215"/>
    </source>
</evidence>
<name>A0A3N4JW83_9PEZI</name>
<proteinExistence type="predicted"/>
<keyword evidence="1" id="KW-0175">Coiled coil</keyword>
<feature type="domain" description="Hook C-terminal" evidence="3">
    <location>
        <begin position="91"/>
        <end position="396"/>
    </location>
</feature>
<dbReference type="GO" id="GO:0005737">
    <property type="term" value="C:cytoplasm"/>
    <property type="evidence" value="ECO:0007669"/>
    <property type="project" value="TreeGrafter"/>
</dbReference>
<sequence>MMEAGSREHSSDITSEHPRDDTDHFRMEEEMARLVAENETVKAKNKSLEKRLASLQNDFEENQSHLLVLQDQLTSGVVDKGGYANRTDPVMRSQLDQFQSDVQKLEDVIAEKESTIGRLEGTISSLNRRVEDLFPKAEAGMKYKDDLDEANHTIDKFKKSQNVAEKYRKKLEGMGEMERQVKTLEQEKAQMTQDLRAGQESSKQVPGLKRTLDQYKKQIDKIEAEYADVIRAKTILEVERNMLREKAAGAESQKGKDMEHIQNLEEKVRELETRVIGKAAEGVNGDLNSELTYSTKTKIDLKLQISRLESELSQLREGAGGTDADNVMLQHMLDDAIKAKDKLEHDYLQAHTGKLILEAQLAAINGGSSIEGSEIMLKLRQNLVDAEEQLINLKRKFAEVEAELSVTKKELITAKSDLSLVGKDRLEALAELKIMNSQELIELREEHEEAQRKIRDLEGEIDQKKSLLNTVLLEKDEISKKLSEQKDTILENEKSNSELRATIAAFQGTTEGRDAALEKRVLQLQEKLEDQREKMVKAREHIKKQNGIIKDLKEKVDAAPDSDANAKPKEEQLAENDKKRRAELQILERENRMIASAWYDQATRLQMTSVALKRKGDAPHSWLNKQRAALAKAVGV</sequence>
<feature type="coiled-coil region" evidence="1">
    <location>
        <begin position="167"/>
        <end position="318"/>
    </location>
</feature>
<dbReference type="GO" id="GO:0008017">
    <property type="term" value="F:microtubule binding"/>
    <property type="evidence" value="ECO:0007669"/>
    <property type="project" value="InterPro"/>
</dbReference>
<feature type="region of interest" description="Disordered" evidence="2">
    <location>
        <begin position="551"/>
        <end position="578"/>
    </location>
</feature>
<evidence type="ECO:0000256" key="1">
    <source>
        <dbReference type="SAM" id="Coils"/>
    </source>
</evidence>
<keyword evidence="5" id="KW-1185">Reference proteome</keyword>
<gene>
    <name evidence="4" type="ORF">L873DRAFT_1673240</name>
</gene>